<accession>A0A6T6BC83</accession>
<dbReference type="InterPro" id="IPR016040">
    <property type="entry name" value="NAD(P)-bd_dom"/>
</dbReference>
<sequence>MVRFPSSPGIAFASFGTVPIGRSRQSLPSACRIHPSAVFSNDEPSIVRRSSQWPTKGRAPSSAFDRALDDAMNRRMGNGHIFYGRRAPEQNEIIMSMSLKKEEEGSDETNMLEYRPNPVVVVGALGRLGEWVALKLMDAGFNVRILVPSLIKAESTFGPDGANLDILEGDVRNAVWVTEATKGASAVVCVIDHYSRPNFWRMFGSTENQTSRVDQEGVPILAAAAEAAGAKRFILVSRPNEEVDSIVCSLTIPYLTVRIEQDLQDGPVEIDILSDEGEVRRLPGVYAVEAPPDAEWKASQKEKSISRPELADFISLVLETDCFCGLLGETLQRTVPIPQDIVDQAKEGGIESIDLQPIGSGSVVVNNGHSLLPNQARDLLRRALKSLA</sequence>
<protein>
    <recommendedName>
        <fullName evidence="1">Rhodanese domain-containing protein</fullName>
    </recommendedName>
</protein>
<dbReference type="SUPFAM" id="SSF51735">
    <property type="entry name" value="NAD(P)-binding Rossmann-fold domains"/>
    <property type="match status" value="1"/>
</dbReference>
<proteinExistence type="predicted"/>
<dbReference type="EMBL" id="HBGH01005293">
    <property type="protein sequence ID" value="CAD9230795.1"/>
    <property type="molecule type" value="Transcribed_RNA"/>
</dbReference>
<organism evidence="3">
    <name type="scientific">Compsopogon caeruleus</name>
    <dbReference type="NCBI Taxonomy" id="31354"/>
    <lineage>
        <taxon>Eukaryota</taxon>
        <taxon>Rhodophyta</taxon>
        <taxon>Compsopogonophyceae</taxon>
        <taxon>Compsopogonales</taxon>
        <taxon>Compsopogonaceae</taxon>
        <taxon>Compsopogon</taxon>
    </lineage>
</organism>
<dbReference type="EMBL" id="HBGH01005294">
    <property type="protein sequence ID" value="CAD9230796.1"/>
    <property type="molecule type" value="Transcribed_RNA"/>
</dbReference>
<evidence type="ECO:0000313" key="3">
    <source>
        <dbReference type="EMBL" id="CAD9230796.1"/>
    </source>
</evidence>
<dbReference type="PANTHER" id="PTHR15020">
    <property type="entry name" value="FLAVIN REDUCTASE-RELATED"/>
    <property type="match status" value="1"/>
</dbReference>
<dbReference type="InterPro" id="IPR036291">
    <property type="entry name" value="NAD(P)-bd_dom_sf"/>
</dbReference>
<dbReference type="Gene3D" id="3.40.50.720">
    <property type="entry name" value="NAD(P)-binding Rossmann-like Domain"/>
    <property type="match status" value="1"/>
</dbReference>
<dbReference type="PROSITE" id="PS50206">
    <property type="entry name" value="RHODANESE_3"/>
    <property type="match status" value="1"/>
</dbReference>
<gene>
    <name evidence="2" type="ORF">CCAE0312_LOCUS2849</name>
    <name evidence="3" type="ORF">CCAE0312_LOCUS2850</name>
</gene>
<dbReference type="InterPro" id="IPR001763">
    <property type="entry name" value="Rhodanese-like_dom"/>
</dbReference>
<dbReference type="Pfam" id="PF13460">
    <property type="entry name" value="NAD_binding_10"/>
    <property type="match status" value="1"/>
</dbReference>
<dbReference type="AlphaFoldDB" id="A0A6T6BC83"/>
<reference evidence="3" key="1">
    <citation type="submission" date="2021-01" db="EMBL/GenBank/DDBJ databases">
        <authorList>
            <person name="Corre E."/>
            <person name="Pelletier E."/>
            <person name="Niang G."/>
            <person name="Scheremetjew M."/>
            <person name="Finn R."/>
            <person name="Kale V."/>
            <person name="Holt S."/>
            <person name="Cochrane G."/>
            <person name="Meng A."/>
            <person name="Brown T."/>
            <person name="Cohen L."/>
        </authorList>
    </citation>
    <scope>NUCLEOTIDE SEQUENCE</scope>
    <source>
        <strain evidence="3">SAG 36.94</strain>
    </source>
</reference>
<evidence type="ECO:0000313" key="2">
    <source>
        <dbReference type="EMBL" id="CAD9230795.1"/>
    </source>
</evidence>
<name>A0A6T6BC83_9RHOD</name>
<dbReference type="PANTHER" id="PTHR15020:SF11">
    <property type="entry name" value="OS06G0360300 PROTEIN"/>
    <property type="match status" value="1"/>
</dbReference>
<evidence type="ECO:0000259" key="1">
    <source>
        <dbReference type="PROSITE" id="PS50206"/>
    </source>
</evidence>
<feature type="domain" description="Rhodanese" evidence="1">
    <location>
        <begin position="118"/>
        <end position="162"/>
    </location>
</feature>